<evidence type="ECO:0000256" key="8">
    <source>
        <dbReference type="HAMAP-Rule" id="MF_00101"/>
    </source>
</evidence>
<feature type="domain" description="4'-phosphopantetheinyl transferase" evidence="9">
    <location>
        <begin position="5"/>
        <end position="116"/>
    </location>
</feature>
<evidence type="ECO:0000259" key="9">
    <source>
        <dbReference type="Pfam" id="PF01648"/>
    </source>
</evidence>
<comment type="function">
    <text evidence="8">Transfers the 4'-phosphopantetheine moiety from coenzyme A to a Ser of acyl-carrier-protein.</text>
</comment>
<evidence type="ECO:0000256" key="6">
    <source>
        <dbReference type="ARBA" id="ARBA00023098"/>
    </source>
</evidence>
<dbReference type="STRING" id="246199.CUS_8061"/>
<comment type="caution">
    <text evidence="10">The sequence shown here is derived from an EMBL/GenBank/DDBJ whole genome shotgun (WGS) entry which is preliminary data.</text>
</comment>
<evidence type="ECO:0000256" key="1">
    <source>
        <dbReference type="ARBA" id="ARBA00022516"/>
    </source>
</evidence>
<dbReference type="NCBIfam" id="TIGR00516">
    <property type="entry name" value="acpS"/>
    <property type="match status" value="1"/>
</dbReference>
<dbReference type="Proteomes" id="UP000004259">
    <property type="component" value="Unassembled WGS sequence"/>
</dbReference>
<evidence type="ECO:0000256" key="2">
    <source>
        <dbReference type="ARBA" id="ARBA00022679"/>
    </source>
</evidence>
<gene>
    <name evidence="8 10" type="primary">acpS</name>
    <name evidence="10" type="ORF">CUS_8061</name>
</gene>
<name>E9SAU8_RUMAL</name>
<dbReference type="EMBL" id="ADKM02000062">
    <property type="protein sequence ID" value="EGC03544.1"/>
    <property type="molecule type" value="Genomic_DNA"/>
</dbReference>
<keyword evidence="8" id="KW-0963">Cytoplasm</keyword>
<comment type="cofactor">
    <cofactor evidence="8">
        <name>Mg(2+)</name>
        <dbReference type="ChEBI" id="CHEBI:18420"/>
    </cofactor>
</comment>
<dbReference type="GO" id="GO:0000287">
    <property type="term" value="F:magnesium ion binding"/>
    <property type="evidence" value="ECO:0007669"/>
    <property type="project" value="UniProtKB-UniRule"/>
</dbReference>
<dbReference type="GO" id="GO:0005737">
    <property type="term" value="C:cytoplasm"/>
    <property type="evidence" value="ECO:0007669"/>
    <property type="project" value="UniProtKB-SubCell"/>
</dbReference>
<protein>
    <recommendedName>
        <fullName evidence="8">Holo-[acyl-carrier-protein] synthase</fullName>
        <shortName evidence="8">Holo-ACP synthase</shortName>
        <ecNumber evidence="8">2.7.8.7</ecNumber>
    </recommendedName>
    <alternativeName>
        <fullName evidence="8">4'-phosphopantetheinyl transferase AcpS</fullName>
    </alternativeName>
</protein>
<dbReference type="AlphaFoldDB" id="E9SAU8"/>
<keyword evidence="3 8" id="KW-0479">Metal-binding</keyword>
<dbReference type="InterPro" id="IPR002582">
    <property type="entry name" value="ACPS"/>
</dbReference>
<comment type="catalytic activity">
    <reaction evidence="8">
        <text>apo-[ACP] + CoA = holo-[ACP] + adenosine 3',5'-bisphosphate + H(+)</text>
        <dbReference type="Rhea" id="RHEA:12068"/>
        <dbReference type="Rhea" id="RHEA-COMP:9685"/>
        <dbReference type="Rhea" id="RHEA-COMP:9690"/>
        <dbReference type="ChEBI" id="CHEBI:15378"/>
        <dbReference type="ChEBI" id="CHEBI:29999"/>
        <dbReference type="ChEBI" id="CHEBI:57287"/>
        <dbReference type="ChEBI" id="CHEBI:58343"/>
        <dbReference type="ChEBI" id="CHEBI:64479"/>
        <dbReference type="EC" id="2.7.8.7"/>
    </reaction>
</comment>
<organism evidence="10 11">
    <name type="scientific">Ruminococcus albus 8</name>
    <dbReference type="NCBI Taxonomy" id="246199"/>
    <lineage>
        <taxon>Bacteria</taxon>
        <taxon>Bacillati</taxon>
        <taxon>Bacillota</taxon>
        <taxon>Clostridia</taxon>
        <taxon>Eubacteriales</taxon>
        <taxon>Oscillospiraceae</taxon>
        <taxon>Ruminococcus</taxon>
    </lineage>
</organism>
<dbReference type="OrthoDB" id="517356at2"/>
<evidence type="ECO:0000256" key="3">
    <source>
        <dbReference type="ARBA" id="ARBA00022723"/>
    </source>
</evidence>
<sequence length="123" mass="13517">MAAISVGTDIVEVGRIRKSCQRDSFVRRVYAAEELEYFSAMRDPAESMAGSWAAKEAFSKSLGTGVRGFELTEVAVVRDKLGCPHLKLRGKAKAIAEERRLDFSLSISHTKEYATATVIAFAK</sequence>
<proteinExistence type="inferred from homology"/>
<dbReference type="EC" id="2.7.8.7" evidence="8"/>
<dbReference type="HAMAP" id="MF_00101">
    <property type="entry name" value="AcpS"/>
    <property type="match status" value="1"/>
</dbReference>
<feature type="binding site" evidence="8">
    <location>
        <position position="9"/>
    </location>
    <ligand>
        <name>Mg(2+)</name>
        <dbReference type="ChEBI" id="CHEBI:18420"/>
    </ligand>
</feature>
<dbReference type="GO" id="GO:0006633">
    <property type="term" value="P:fatty acid biosynthetic process"/>
    <property type="evidence" value="ECO:0007669"/>
    <property type="project" value="UniProtKB-UniRule"/>
</dbReference>
<dbReference type="Pfam" id="PF01648">
    <property type="entry name" value="ACPS"/>
    <property type="match status" value="1"/>
</dbReference>
<evidence type="ECO:0000256" key="5">
    <source>
        <dbReference type="ARBA" id="ARBA00022842"/>
    </source>
</evidence>
<comment type="similarity">
    <text evidence="8">Belongs to the P-Pant transferase superfamily. AcpS family.</text>
</comment>
<dbReference type="Gene3D" id="3.90.470.20">
    <property type="entry name" value="4'-phosphopantetheinyl transferase domain"/>
    <property type="match status" value="1"/>
</dbReference>
<comment type="subcellular location">
    <subcellularLocation>
        <location evidence="8">Cytoplasm</location>
    </subcellularLocation>
</comment>
<keyword evidence="4 8" id="KW-0276">Fatty acid metabolism</keyword>
<dbReference type="RefSeq" id="WP_002848253.1">
    <property type="nucleotide sequence ID" value="NZ_ADKM02000062.1"/>
</dbReference>
<evidence type="ECO:0000256" key="7">
    <source>
        <dbReference type="ARBA" id="ARBA00023160"/>
    </source>
</evidence>
<evidence type="ECO:0000313" key="11">
    <source>
        <dbReference type="Proteomes" id="UP000004259"/>
    </source>
</evidence>
<keyword evidence="1 8" id="KW-0444">Lipid biosynthesis</keyword>
<keyword evidence="7 8" id="KW-0275">Fatty acid biosynthesis</keyword>
<dbReference type="InterPro" id="IPR008278">
    <property type="entry name" value="4-PPantetheinyl_Trfase_dom"/>
</dbReference>
<keyword evidence="5 8" id="KW-0460">Magnesium</keyword>
<dbReference type="eggNOG" id="COG0736">
    <property type="taxonomic scope" value="Bacteria"/>
</dbReference>
<dbReference type="SUPFAM" id="SSF56214">
    <property type="entry name" value="4'-phosphopantetheinyl transferase"/>
    <property type="match status" value="1"/>
</dbReference>
<dbReference type="InterPro" id="IPR037143">
    <property type="entry name" value="4-PPantetheinyl_Trfase_dom_sf"/>
</dbReference>
<keyword evidence="11" id="KW-1185">Reference proteome</keyword>
<feature type="binding site" evidence="8">
    <location>
        <position position="56"/>
    </location>
    <ligand>
        <name>Mg(2+)</name>
        <dbReference type="ChEBI" id="CHEBI:18420"/>
    </ligand>
</feature>
<dbReference type="NCBIfam" id="TIGR00556">
    <property type="entry name" value="pantethn_trn"/>
    <property type="match status" value="1"/>
</dbReference>
<evidence type="ECO:0000256" key="4">
    <source>
        <dbReference type="ARBA" id="ARBA00022832"/>
    </source>
</evidence>
<dbReference type="GO" id="GO:0008897">
    <property type="term" value="F:holo-[acyl-carrier-protein] synthase activity"/>
    <property type="evidence" value="ECO:0007669"/>
    <property type="project" value="UniProtKB-UniRule"/>
</dbReference>
<keyword evidence="6 8" id="KW-0443">Lipid metabolism</keyword>
<evidence type="ECO:0000313" key="10">
    <source>
        <dbReference type="EMBL" id="EGC03544.1"/>
    </source>
</evidence>
<dbReference type="InterPro" id="IPR004568">
    <property type="entry name" value="Ppantetheine-prot_Trfase_dom"/>
</dbReference>
<keyword evidence="2 8" id="KW-0808">Transferase</keyword>
<reference evidence="10 11" key="1">
    <citation type="submission" date="2011-02" db="EMBL/GenBank/DDBJ databases">
        <authorList>
            <person name="Nelson K.E."/>
            <person name="Sutton G."/>
            <person name="Torralba M."/>
            <person name="Durkin S."/>
            <person name="Harkins D."/>
            <person name="Montgomery R."/>
            <person name="Ziemer C."/>
            <person name="Klaassens E."/>
            <person name="Ocuiv P."/>
            <person name="Morrison M."/>
        </authorList>
    </citation>
    <scope>NUCLEOTIDE SEQUENCE [LARGE SCALE GENOMIC DNA]</scope>
    <source>
        <strain evidence="10 11">8</strain>
    </source>
</reference>
<accession>E9SAU8</accession>